<dbReference type="EMBL" id="CP002959">
    <property type="protein sequence ID" value="AFM11576.1"/>
    <property type="molecule type" value="Genomic_DNA"/>
</dbReference>
<proteinExistence type="predicted"/>
<dbReference type="PANTHER" id="PTHR33990:SF2">
    <property type="entry name" value="PHNB-LIKE DOMAIN-CONTAINING PROTEIN"/>
    <property type="match status" value="1"/>
</dbReference>
<dbReference type="PANTHER" id="PTHR33990">
    <property type="entry name" value="PROTEIN YJDN-RELATED"/>
    <property type="match status" value="1"/>
</dbReference>
<feature type="domain" description="PhnB-like" evidence="2">
    <location>
        <begin position="35"/>
        <end position="139"/>
    </location>
</feature>
<dbReference type="HOGENOM" id="CLU_046006_22_1_12"/>
<dbReference type="STRING" id="869212.Turpa_0927"/>
<dbReference type="Gene3D" id="3.10.180.10">
    <property type="entry name" value="2,3-Dihydroxybiphenyl 1,2-Dioxygenase, domain 1"/>
    <property type="match status" value="1"/>
</dbReference>
<feature type="region of interest" description="Disordered" evidence="1">
    <location>
        <begin position="1"/>
        <end position="22"/>
    </location>
</feature>
<dbReference type="KEGG" id="tpx:Turpa_0927"/>
<feature type="region of interest" description="Disordered" evidence="1">
    <location>
        <begin position="181"/>
        <end position="205"/>
    </location>
</feature>
<dbReference type="RefSeq" id="WP_014802094.1">
    <property type="nucleotide sequence ID" value="NC_018020.1"/>
</dbReference>
<reference evidence="3 4" key="1">
    <citation type="submission" date="2012-06" db="EMBL/GenBank/DDBJ databases">
        <title>The complete chromosome of genome of Turneriella parva DSM 21527.</title>
        <authorList>
            <consortium name="US DOE Joint Genome Institute (JGI-PGF)"/>
            <person name="Lucas S."/>
            <person name="Han J."/>
            <person name="Lapidus A."/>
            <person name="Bruce D."/>
            <person name="Goodwin L."/>
            <person name="Pitluck S."/>
            <person name="Peters L."/>
            <person name="Kyrpides N."/>
            <person name="Mavromatis K."/>
            <person name="Ivanova N."/>
            <person name="Mikhailova N."/>
            <person name="Chertkov O."/>
            <person name="Detter J.C."/>
            <person name="Tapia R."/>
            <person name="Han C."/>
            <person name="Land M."/>
            <person name="Hauser L."/>
            <person name="Markowitz V."/>
            <person name="Cheng J.-F."/>
            <person name="Hugenholtz P."/>
            <person name="Woyke T."/>
            <person name="Wu D."/>
            <person name="Gronow S."/>
            <person name="Wellnitz S."/>
            <person name="Brambilla E."/>
            <person name="Klenk H.-P."/>
            <person name="Eisen J.A."/>
        </authorList>
    </citation>
    <scope>NUCLEOTIDE SEQUENCE [LARGE SCALE GENOMIC DNA]</scope>
    <source>
        <strain evidence="4">ATCC BAA-1111 / DSM 21527 / NCTC 11395 / H</strain>
    </source>
</reference>
<name>I4B2R9_TURPD</name>
<evidence type="ECO:0000313" key="3">
    <source>
        <dbReference type="EMBL" id="AFM11576.1"/>
    </source>
</evidence>
<gene>
    <name evidence="3" type="ordered locus">Turpa_0927</name>
</gene>
<dbReference type="InterPro" id="IPR029068">
    <property type="entry name" value="Glyas_Bleomycin-R_OHBP_Dase"/>
</dbReference>
<dbReference type="OrthoDB" id="9806473at2"/>
<dbReference type="SUPFAM" id="SSF54593">
    <property type="entry name" value="Glyoxalase/Bleomycin resistance protein/Dihydroxybiphenyl dioxygenase"/>
    <property type="match status" value="1"/>
</dbReference>
<dbReference type="Pfam" id="PF06983">
    <property type="entry name" value="3-dmu-9_3-mt"/>
    <property type="match status" value="1"/>
</dbReference>
<dbReference type="Proteomes" id="UP000006048">
    <property type="component" value="Chromosome"/>
</dbReference>
<protein>
    <submittedName>
        <fullName evidence="3">3-demethylubiquinone-9 3-methyltransferase</fullName>
    </submittedName>
</protein>
<evidence type="ECO:0000256" key="1">
    <source>
        <dbReference type="SAM" id="MobiDB-lite"/>
    </source>
</evidence>
<feature type="compositionally biased region" description="Basic and acidic residues" evidence="1">
    <location>
        <begin position="190"/>
        <end position="199"/>
    </location>
</feature>
<dbReference type="CDD" id="cd06588">
    <property type="entry name" value="PhnB_like"/>
    <property type="match status" value="1"/>
</dbReference>
<dbReference type="AlphaFoldDB" id="I4B2R9"/>
<evidence type="ECO:0000259" key="2">
    <source>
        <dbReference type="Pfam" id="PF06983"/>
    </source>
</evidence>
<feature type="compositionally biased region" description="Basic residues" evidence="1">
    <location>
        <begin position="1"/>
        <end position="12"/>
    </location>
</feature>
<organism evidence="3 4">
    <name type="scientific">Turneriella parva (strain ATCC BAA-1111 / DSM 21527 / NCTC 11395 / H)</name>
    <name type="common">Leptospira parva</name>
    <dbReference type="NCBI Taxonomy" id="869212"/>
    <lineage>
        <taxon>Bacteria</taxon>
        <taxon>Pseudomonadati</taxon>
        <taxon>Spirochaetota</taxon>
        <taxon>Spirochaetia</taxon>
        <taxon>Leptospirales</taxon>
        <taxon>Leptospiraceae</taxon>
        <taxon>Turneriella</taxon>
    </lineage>
</organism>
<sequence>MATKKAKKKPAKKVAAPKSKSGATGLKYVGAKPHQITPFLMFNANPEEAARFYAKIFKNSKILSANPMQADFVLNGQRFFSYNGGDHPNFKFNWGVSFMISVETQKEVDYYWNALTADGGEESMCGWVKDKFGLSWQVTPNILLKLISHKDKAIADRAQQAMLKMRKIDIAALKAAVNLTPQPPLRRRRPETGHLKERGSASARG</sequence>
<dbReference type="InterPro" id="IPR028973">
    <property type="entry name" value="PhnB-like"/>
</dbReference>
<evidence type="ECO:0000313" key="4">
    <source>
        <dbReference type="Proteomes" id="UP000006048"/>
    </source>
</evidence>
<dbReference type="PATRIC" id="fig|869212.3.peg.901"/>
<accession>I4B2R9</accession>
<keyword evidence="4" id="KW-1185">Reference proteome</keyword>